<dbReference type="PATRIC" id="fig|1073366.3.peg.1482"/>
<keyword evidence="1" id="KW-1133">Transmembrane helix</keyword>
<dbReference type="HOGENOM" id="CLU_3156339_0_0_10"/>
<gene>
    <name evidence="2" type="ORF">HMPREF1173_01436</name>
</gene>
<keyword evidence="3" id="KW-1185">Reference proteome</keyword>
<dbReference type="EMBL" id="AZJH01000021">
    <property type="protein sequence ID" value="ETD28527.1"/>
    <property type="molecule type" value="Genomic_DNA"/>
</dbReference>
<reference evidence="2 3" key="1">
    <citation type="submission" date="2013-10" db="EMBL/GenBank/DDBJ databases">
        <title>The Genome Sequence of Prevotella nigrescens CC14M.</title>
        <authorList>
            <consortium name="The Broad Institute Genomics Platform"/>
            <person name="Earl A."/>
            <person name="Allen-Vercoe E."/>
            <person name="Daigneault M."/>
            <person name="Young S.K."/>
            <person name="Zeng Q."/>
            <person name="Gargeya S."/>
            <person name="Fitzgerald M."/>
            <person name="Abouelleil A."/>
            <person name="Alvarado L."/>
            <person name="Chapman S.B."/>
            <person name="Gainer-Dewar J."/>
            <person name="Goldberg J."/>
            <person name="Griggs A."/>
            <person name="Gujja S."/>
            <person name="Hansen M."/>
            <person name="Howarth C."/>
            <person name="Imamovic A."/>
            <person name="Ireland A."/>
            <person name="Larimer J."/>
            <person name="McCowan C."/>
            <person name="Murphy C."/>
            <person name="Pearson M."/>
            <person name="Poon T.W."/>
            <person name="Priest M."/>
            <person name="Roberts A."/>
            <person name="Saif S."/>
            <person name="Shea T."/>
            <person name="Sykes S."/>
            <person name="Wortman J."/>
            <person name="Nusbaum C."/>
            <person name="Birren B."/>
        </authorList>
    </citation>
    <scope>NUCLEOTIDE SEQUENCE [LARGE SCALE GENOMIC DNA]</scope>
    <source>
        <strain evidence="2 3">CC14M</strain>
    </source>
</reference>
<protein>
    <submittedName>
        <fullName evidence="2">Uncharacterized protein</fullName>
    </submittedName>
</protein>
<feature type="transmembrane region" description="Helical" evidence="1">
    <location>
        <begin position="6"/>
        <end position="26"/>
    </location>
</feature>
<evidence type="ECO:0000313" key="3">
    <source>
        <dbReference type="Proteomes" id="UP000018727"/>
    </source>
</evidence>
<evidence type="ECO:0000256" key="1">
    <source>
        <dbReference type="SAM" id="Phobius"/>
    </source>
</evidence>
<name>V8CN57_9BACT</name>
<keyword evidence="1" id="KW-0472">Membrane</keyword>
<accession>V8CN57</accession>
<proteinExistence type="predicted"/>
<keyword evidence="1" id="KW-0812">Transmembrane</keyword>
<dbReference type="AlphaFoldDB" id="V8CN57"/>
<sequence>MRFFIDFAFVRLTNILFGLFGTLFPLQSSCKTRMFKTFSMIATIYNKV</sequence>
<organism evidence="2 3">
    <name type="scientific">Prevotella nigrescens CC14M</name>
    <dbReference type="NCBI Taxonomy" id="1073366"/>
    <lineage>
        <taxon>Bacteria</taxon>
        <taxon>Pseudomonadati</taxon>
        <taxon>Bacteroidota</taxon>
        <taxon>Bacteroidia</taxon>
        <taxon>Bacteroidales</taxon>
        <taxon>Prevotellaceae</taxon>
        <taxon>Prevotella</taxon>
    </lineage>
</organism>
<comment type="caution">
    <text evidence="2">The sequence shown here is derived from an EMBL/GenBank/DDBJ whole genome shotgun (WGS) entry which is preliminary data.</text>
</comment>
<evidence type="ECO:0000313" key="2">
    <source>
        <dbReference type="EMBL" id="ETD28527.1"/>
    </source>
</evidence>
<dbReference type="Proteomes" id="UP000018727">
    <property type="component" value="Unassembled WGS sequence"/>
</dbReference>